<evidence type="ECO:0000256" key="3">
    <source>
        <dbReference type="ARBA" id="ARBA00023002"/>
    </source>
</evidence>
<accession>A0A4R0RVP8</accession>
<organism evidence="6 7">
    <name type="scientific">Steccherinum ochraceum</name>
    <dbReference type="NCBI Taxonomy" id="92696"/>
    <lineage>
        <taxon>Eukaryota</taxon>
        <taxon>Fungi</taxon>
        <taxon>Dikarya</taxon>
        <taxon>Basidiomycota</taxon>
        <taxon>Agaricomycotina</taxon>
        <taxon>Agaricomycetes</taxon>
        <taxon>Polyporales</taxon>
        <taxon>Steccherinaceae</taxon>
        <taxon>Steccherinum</taxon>
    </lineage>
</organism>
<dbReference type="EMBL" id="RWJN01000119">
    <property type="protein sequence ID" value="TCD66844.1"/>
    <property type="molecule type" value="Genomic_DNA"/>
</dbReference>
<feature type="domain" description="Prolyl 4-hydroxylase alpha subunit" evidence="5">
    <location>
        <begin position="36"/>
        <end position="224"/>
    </location>
</feature>
<gene>
    <name evidence="6" type="ORF">EIP91_000798</name>
</gene>
<evidence type="ECO:0000259" key="5">
    <source>
        <dbReference type="SMART" id="SM00702"/>
    </source>
</evidence>
<protein>
    <recommendedName>
        <fullName evidence="5">Prolyl 4-hydroxylase alpha subunit domain-containing protein</fullName>
    </recommendedName>
</protein>
<evidence type="ECO:0000313" key="7">
    <source>
        <dbReference type="Proteomes" id="UP000292702"/>
    </source>
</evidence>
<dbReference type="GO" id="GO:0051213">
    <property type="term" value="F:dioxygenase activity"/>
    <property type="evidence" value="ECO:0007669"/>
    <property type="project" value="UniProtKB-KW"/>
</dbReference>
<keyword evidence="3" id="KW-0560">Oxidoreductase</keyword>
<evidence type="ECO:0000256" key="2">
    <source>
        <dbReference type="ARBA" id="ARBA00022964"/>
    </source>
</evidence>
<dbReference type="InterPro" id="IPR006620">
    <property type="entry name" value="Pro_4_hyd_alph"/>
</dbReference>
<evidence type="ECO:0000256" key="1">
    <source>
        <dbReference type="ARBA" id="ARBA00001961"/>
    </source>
</evidence>
<dbReference type="PANTHER" id="PTHR33099">
    <property type="entry name" value="FE2OG DIOXYGENASE DOMAIN-CONTAINING PROTEIN"/>
    <property type="match status" value="1"/>
</dbReference>
<evidence type="ECO:0000256" key="4">
    <source>
        <dbReference type="SAM" id="MobiDB-lite"/>
    </source>
</evidence>
<dbReference type="OrthoDB" id="27483at2759"/>
<dbReference type="GO" id="GO:0016705">
    <property type="term" value="F:oxidoreductase activity, acting on paired donors, with incorporation or reduction of molecular oxygen"/>
    <property type="evidence" value="ECO:0007669"/>
    <property type="project" value="InterPro"/>
</dbReference>
<dbReference type="InterPro" id="IPR044862">
    <property type="entry name" value="Pro_4_hyd_alph_FE2OG_OXY"/>
</dbReference>
<reference evidence="6 7" key="1">
    <citation type="submission" date="2018-11" db="EMBL/GenBank/DDBJ databases">
        <title>Genome assembly of Steccherinum ochraceum LE-BIN_3174, the white-rot fungus of the Steccherinaceae family (The Residual Polyporoid clade, Polyporales, Basidiomycota).</title>
        <authorList>
            <person name="Fedorova T.V."/>
            <person name="Glazunova O.A."/>
            <person name="Landesman E.O."/>
            <person name="Moiseenko K.V."/>
            <person name="Psurtseva N.V."/>
            <person name="Savinova O.S."/>
            <person name="Shakhova N.V."/>
            <person name="Tyazhelova T.V."/>
            <person name="Vasina D.V."/>
        </authorList>
    </citation>
    <scope>NUCLEOTIDE SEQUENCE [LARGE SCALE GENOMIC DNA]</scope>
    <source>
        <strain evidence="6 7">LE-BIN_3174</strain>
    </source>
</reference>
<evidence type="ECO:0000313" key="6">
    <source>
        <dbReference type="EMBL" id="TCD66844.1"/>
    </source>
</evidence>
<dbReference type="AlphaFoldDB" id="A0A4R0RVP8"/>
<dbReference type="SMART" id="SM00702">
    <property type="entry name" value="P4Hc"/>
    <property type="match status" value="1"/>
</dbReference>
<keyword evidence="2" id="KW-0223">Dioxygenase</keyword>
<comment type="cofactor">
    <cofactor evidence="1">
        <name>L-ascorbate</name>
        <dbReference type="ChEBI" id="CHEBI:38290"/>
    </cofactor>
</comment>
<proteinExistence type="predicted"/>
<name>A0A4R0RVP8_9APHY</name>
<feature type="compositionally biased region" description="Basic and acidic residues" evidence="4">
    <location>
        <begin position="440"/>
        <end position="450"/>
    </location>
</feature>
<sequence length="470" mass="52529">MAKNPLPPSTEQLESLKKAIVHRLPYCSGTVELPSGGLVLYYGKGHDTRCIDFSNPDEEDLKHLAEACDVATFGVDDKEVNDDSYRKAGKLNTSQFCTNFNVYESGLLSVIRDSFLEGDSAGREIRPELYKLNVYGPGGFFKAHKDTPRGTEMFGSLVLVLPTVHEGGALILRENEDEWTFDSARTINEHITPTIGYVAFWSDVEHEVKPMVSGYRVTATYNLYYGSAPSPKHEIVNPSLIAFKAAMETALADSTFLPEGGCLAFGLRRAYPLDKNQPDLQQLPLKGGDAVIKQACAQLSLDTTTNLIFHEKATYTSDRPVNTYCELVPSLQNVQVYEDDGYGDVLQDRYRGKRGGVDVRVYWVTDVTKYTSFRTHYQAYGNEPSVAYAYGWGCLLVEIGPRDARGTLGNTEKRWKAVEEEKAHKKAAQQELLRKRHEEKLRKAQEAAENKKKKAEKKTQAEASVQGEQI</sequence>
<dbReference type="Pfam" id="PF13640">
    <property type="entry name" value="2OG-FeII_Oxy_3"/>
    <property type="match status" value="1"/>
</dbReference>
<dbReference type="GO" id="GO:0031418">
    <property type="term" value="F:L-ascorbic acid binding"/>
    <property type="evidence" value="ECO:0007669"/>
    <property type="project" value="InterPro"/>
</dbReference>
<dbReference type="PANTHER" id="PTHR33099:SF14">
    <property type="entry name" value="PROLYL 4-HYDROXYLASE ALPHA SUBUNIT FE(2+) 2OG DIOXYGENASE DOMAIN-CONTAINING PROTEIN"/>
    <property type="match status" value="1"/>
</dbReference>
<keyword evidence="7" id="KW-1185">Reference proteome</keyword>
<feature type="region of interest" description="Disordered" evidence="4">
    <location>
        <begin position="440"/>
        <end position="470"/>
    </location>
</feature>
<comment type="caution">
    <text evidence="6">The sequence shown here is derived from an EMBL/GenBank/DDBJ whole genome shotgun (WGS) entry which is preliminary data.</text>
</comment>
<dbReference type="Gene3D" id="2.60.120.620">
    <property type="entry name" value="q2cbj1_9rhob like domain"/>
    <property type="match status" value="1"/>
</dbReference>
<dbReference type="Proteomes" id="UP000292702">
    <property type="component" value="Unassembled WGS sequence"/>
</dbReference>
<dbReference type="GO" id="GO:0005506">
    <property type="term" value="F:iron ion binding"/>
    <property type="evidence" value="ECO:0007669"/>
    <property type="project" value="InterPro"/>
</dbReference>